<dbReference type="Pfam" id="PF13372">
    <property type="entry name" value="Alginate_exp"/>
    <property type="match status" value="1"/>
</dbReference>
<proteinExistence type="predicted"/>
<keyword evidence="3" id="KW-1185">Reference proteome</keyword>
<dbReference type="STRING" id="44575.SAMN05216419_102627"/>
<evidence type="ECO:0000313" key="3">
    <source>
        <dbReference type="Proteomes" id="UP000185062"/>
    </source>
</evidence>
<gene>
    <name evidence="2" type="ORF">SAMN02743940_1346</name>
</gene>
<name>A0A1N6HT77_9PROT</name>
<dbReference type="eggNOG" id="COG3637">
    <property type="taxonomic scope" value="Bacteria"/>
</dbReference>
<evidence type="ECO:0000259" key="1">
    <source>
        <dbReference type="Pfam" id="PF13372"/>
    </source>
</evidence>
<dbReference type="AlphaFoldDB" id="A0A1N6HT77"/>
<protein>
    <submittedName>
        <fullName evidence="2">Alginate export</fullName>
    </submittedName>
</protein>
<dbReference type="Gene3D" id="2.40.160.100">
    <property type="match status" value="1"/>
</dbReference>
<dbReference type="EMBL" id="FSRO01000001">
    <property type="protein sequence ID" value="SIO22997.1"/>
    <property type="molecule type" value="Genomic_DNA"/>
</dbReference>
<dbReference type="Proteomes" id="UP000185062">
    <property type="component" value="Unassembled WGS sequence"/>
</dbReference>
<dbReference type="InterPro" id="IPR025388">
    <property type="entry name" value="Alginate_export_dom"/>
</dbReference>
<evidence type="ECO:0000313" key="2">
    <source>
        <dbReference type="EMBL" id="SIO22997.1"/>
    </source>
</evidence>
<feature type="domain" description="Alginate export" evidence="1">
    <location>
        <begin position="84"/>
        <end position="476"/>
    </location>
</feature>
<sequence length="496" mass="58149">MRFYWQMIVFILVHLLSNALVQAEKGIQQLAASQTVRSTVKEIVQLPTYFQRARSYATHPESDPPRYVRNLSKTGIDAFKDIIWLDVGLDYRMRYEYRNNDLRRPALTTDNPFLLRTRMYLGIKEILDPFRLVAEFEDARRYNGKFSLDNRDANEFELIQTFGELYFKDALGHDDLGNHHPLRIRAGRMAWEVLDRRLLGNNQWRNTTNSFEGFRLNLGQENNDWEIDLWGVQPVTRLIKQFDERNKDQWFYGGIINWRKWSNIITLQPYYMGLIQDGNADQIERKVHSPAMRGYGKLPNTEVDFDFGIIYQFGHEGLQKKSAWAYLAEIGYTLKHEWKPRISVFYGYASGDRNPDDNVNNRFERFFGFARPWSADDYMIFENIQAPKVKLEFEPFKDLSIDGGYGWFWLASDSDRFNNLLGGASANRDKSGSSGNFLGHAFDIRARYKLHRVETSLGYSHFSNGEFVRTRQQAALGQNTDSTHFFYFEIVINAFN</sequence>
<reference evidence="2 3" key="1">
    <citation type="submission" date="2016-12" db="EMBL/GenBank/DDBJ databases">
        <authorList>
            <person name="Song W.-J."/>
            <person name="Kurnit D.M."/>
        </authorList>
    </citation>
    <scope>NUCLEOTIDE SEQUENCE [LARGE SCALE GENOMIC DNA]</scope>
    <source>
        <strain evidence="2 3">ATCC 49181</strain>
    </source>
</reference>
<dbReference type="InterPro" id="IPR053728">
    <property type="entry name" value="Alginate_Permeability_Chnl"/>
</dbReference>
<organism evidence="2 3">
    <name type="scientific">Nitrosomonas cryotolerans ATCC 49181</name>
    <dbReference type="NCBI Taxonomy" id="1131553"/>
    <lineage>
        <taxon>Bacteria</taxon>
        <taxon>Pseudomonadati</taxon>
        <taxon>Pseudomonadota</taxon>
        <taxon>Betaproteobacteria</taxon>
        <taxon>Nitrosomonadales</taxon>
        <taxon>Nitrosomonadaceae</taxon>
        <taxon>Nitrosomonas</taxon>
    </lineage>
</organism>
<accession>A0A1N6HT77</accession>